<sequence length="780" mass="83704">MAALAQALALSSDQDSCRRFCAEALASARHWGPAEHRLLFERLPQLMHRLHTWFGLSNGGLEEAVLRAFHPLGPLEPHLAAMEQAAFVFPLRRLPPRTLKTVLSMAQKDGFRRDWRQKGFAVEEDLNNSLVALLGPERLAKASGDLEGLALTAREFMLCTLVYYVVAEPPLPPKTGTSGSTGMAMGASTSAAWSGASSGASSALGGGASGGASGARARPGTLSATFERLLLAHLHAYLPHRQYEVARAQESHCSLFFTRLVHEFLIVQRPFSSAASVLKCLPDARLQAPVLHSARLVLLHVLANPCLRQGCEETAERLMFAGPGKGGAGRARVTRELALLGPGVVLMLRELLQKLQGQKEVGLEAVTSLTRLWLILLQPWKARRLHEWYQSLRPPEPRLEPPKPSAASGNRPVDVALLGLEPEIGEVTPLVPKEYVEEAAASSLGATTRLAAAAGLTSANLTAATAAAQLAQLVPGDGDALSWRNYIGGFQGAYFLLEAFLCLPLHAELCLELCRLGAGWDRTSLFTLGASAAFGRPALNAWSGPGPSGSQLLRQRNAVQALKALGQALLCFSDHLLLQVLQGQAIEPGVFLQDRVALELPMLPLFDHGQLRPQLATAIAVVWAALLSSASVVELQPLLAAISRQLQHAPQFEGLPALEDTAHHKPFAERVLQELGQVSPAAPAPPAASASVGAGPPATNSLSAAAEFVGSEWQRPVRGGELEVLLCIAYWLANRVDRLLGRGPRITPCGPVPQTEWPRMFGNWKFSLLVSLALWLAVLW</sequence>
<reference evidence="1" key="1">
    <citation type="submission" date="2023-08" db="EMBL/GenBank/DDBJ databases">
        <authorList>
            <person name="Chen Y."/>
            <person name="Shah S."/>
            <person name="Dougan E. K."/>
            <person name="Thang M."/>
            <person name="Chan C."/>
        </authorList>
    </citation>
    <scope>NUCLEOTIDE SEQUENCE</scope>
</reference>
<protein>
    <submittedName>
        <fullName evidence="1">Uncharacterized protein</fullName>
    </submittedName>
</protein>
<evidence type="ECO:0000313" key="2">
    <source>
        <dbReference type="Proteomes" id="UP001178507"/>
    </source>
</evidence>
<keyword evidence="2" id="KW-1185">Reference proteome</keyword>
<evidence type="ECO:0000313" key="1">
    <source>
        <dbReference type="EMBL" id="CAJ1380787.1"/>
    </source>
</evidence>
<dbReference type="EMBL" id="CAUJNA010000746">
    <property type="protein sequence ID" value="CAJ1380787.1"/>
    <property type="molecule type" value="Genomic_DNA"/>
</dbReference>
<comment type="caution">
    <text evidence="1">The sequence shown here is derived from an EMBL/GenBank/DDBJ whole genome shotgun (WGS) entry which is preliminary data.</text>
</comment>
<proteinExistence type="predicted"/>
<gene>
    <name evidence="1" type="ORF">EVOR1521_LOCUS8639</name>
</gene>
<accession>A0AA36I4D0</accession>
<organism evidence="1 2">
    <name type="scientific">Effrenium voratum</name>
    <dbReference type="NCBI Taxonomy" id="2562239"/>
    <lineage>
        <taxon>Eukaryota</taxon>
        <taxon>Sar</taxon>
        <taxon>Alveolata</taxon>
        <taxon>Dinophyceae</taxon>
        <taxon>Suessiales</taxon>
        <taxon>Symbiodiniaceae</taxon>
        <taxon>Effrenium</taxon>
    </lineage>
</organism>
<dbReference type="AlphaFoldDB" id="A0AA36I4D0"/>
<dbReference type="Proteomes" id="UP001178507">
    <property type="component" value="Unassembled WGS sequence"/>
</dbReference>
<name>A0AA36I4D0_9DINO</name>